<dbReference type="Gene3D" id="2.60.120.10">
    <property type="entry name" value="Jelly Rolls"/>
    <property type="match status" value="1"/>
</dbReference>
<feature type="domain" description="Cyclic nucleotide-binding" evidence="4">
    <location>
        <begin position="21"/>
        <end position="142"/>
    </location>
</feature>
<dbReference type="InterPro" id="IPR012318">
    <property type="entry name" value="HTH_CRP"/>
</dbReference>
<reference evidence="6 7" key="1">
    <citation type="submission" date="2018-04" db="EMBL/GenBank/DDBJ databases">
        <title>Denitrifier Microvirgula.</title>
        <authorList>
            <person name="Anderson E."/>
            <person name="Jang J."/>
            <person name="Ishii S."/>
        </authorList>
    </citation>
    <scope>NUCLEOTIDE SEQUENCE [LARGE SCALE GENOMIC DNA]</scope>
    <source>
        <strain evidence="6 7">BE2.4</strain>
    </source>
</reference>
<dbReference type="EMBL" id="CP028519">
    <property type="protein sequence ID" value="AVY96038.1"/>
    <property type="molecule type" value="Genomic_DNA"/>
</dbReference>
<dbReference type="Proteomes" id="UP000244173">
    <property type="component" value="Chromosome"/>
</dbReference>
<dbReference type="KEGG" id="maer:DAI18_09175"/>
<dbReference type="AlphaFoldDB" id="A0A2S0PF78"/>
<accession>A0A2S0PF78</accession>
<protein>
    <submittedName>
        <fullName evidence="6">Crp/Fnr family transcriptional regulator</fullName>
    </submittedName>
</protein>
<evidence type="ECO:0000313" key="7">
    <source>
        <dbReference type="Proteomes" id="UP000244173"/>
    </source>
</evidence>
<dbReference type="GO" id="GO:0003700">
    <property type="term" value="F:DNA-binding transcription factor activity"/>
    <property type="evidence" value="ECO:0007669"/>
    <property type="project" value="TreeGrafter"/>
</dbReference>
<keyword evidence="3" id="KW-0804">Transcription</keyword>
<keyword evidence="2" id="KW-0238">DNA-binding</keyword>
<dbReference type="Pfam" id="PF00027">
    <property type="entry name" value="cNMP_binding"/>
    <property type="match status" value="1"/>
</dbReference>
<evidence type="ECO:0000259" key="5">
    <source>
        <dbReference type="PROSITE" id="PS51063"/>
    </source>
</evidence>
<dbReference type="InterPro" id="IPR018490">
    <property type="entry name" value="cNMP-bd_dom_sf"/>
</dbReference>
<dbReference type="STRING" id="1122240.GCA_000620105_02562"/>
<sequence>MTQEKRMPDVPSLPLLSGHPLFRSQPATVLDALALGASVRRVAAGGQLFREGDPAGHYYLVISGSVEMLRYGQDGEERVFRLYERGQLVAIAAMFMAHARYPMNARARTDLAVHRLSRAALHQVCAAHPDIAMRLLEVVSQQLYQHVNQVDWLTGSSASQRLAAYLLGLPRTADSTAVQLPLSQRQLAAHLGVRAETLSRLLSEWTQRGLVRGRQRTWALCDIVPLQRLASASSRPF</sequence>
<evidence type="ECO:0000256" key="1">
    <source>
        <dbReference type="ARBA" id="ARBA00023015"/>
    </source>
</evidence>
<dbReference type="InterPro" id="IPR050397">
    <property type="entry name" value="Env_Response_Regulators"/>
</dbReference>
<evidence type="ECO:0000259" key="4">
    <source>
        <dbReference type="PROSITE" id="PS50042"/>
    </source>
</evidence>
<dbReference type="SUPFAM" id="SSF46785">
    <property type="entry name" value="Winged helix' DNA-binding domain"/>
    <property type="match status" value="1"/>
</dbReference>
<dbReference type="GO" id="GO:0003677">
    <property type="term" value="F:DNA binding"/>
    <property type="evidence" value="ECO:0007669"/>
    <property type="project" value="UniProtKB-KW"/>
</dbReference>
<name>A0A2S0PF78_9NEIS</name>
<keyword evidence="7" id="KW-1185">Reference proteome</keyword>
<dbReference type="InterPro" id="IPR014710">
    <property type="entry name" value="RmlC-like_jellyroll"/>
</dbReference>
<evidence type="ECO:0000313" key="6">
    <source>
        <dbReference type="EMBL" id="AVY96038.1"/>
    </source>
</evidence>
<dbReference type="CDD" id="cd00038">
    <property type="entry name" value="CAP_ED"/>
    <property type="match status" value="1"/>
</dbReference>
<dbReference type="InterPro" id="IPR000595">
    <property type="entry name" value="cNMP-bd_dom"/>
</dbReference>
<dbReference type="Gene3D" id="1.10.10.10">
    <property type="entry name" value="Winged helix-like DNA-binding domain superfamily/Winged helix DNA-binding domain"/>
    <property type="match status" value="1"/>
</dbReference>
<dbReference type="InterPro" id="IPR036388">
    <property type="entry name" value="WH-like_DNA-bd_sf"/>
</dbReference>
<dbReference type="PRINTS" id="PR00034">
    <property type="entry name" value="HTHCRP"/>
</dbReference>
<organism evidence="6 7">
    <name type="scientific">Microvirgula aerodenitrificans</name>
    <dbReference type="NCBI Taxonomy" id="57480"/>
    <lineage>
        <taxon>Bacteria</taxon>
        <taxon>Pseudomonadati</taxon>
        <taxon>Pseudomonadota</taxon>
        <taxon>Betaproteobacteria</taxon>
        <taxon>Neisseriales</taxon>
        <taxon>Aquaspirillaceae</taxon>
        <taxon>Microvirgula</taxon>
    </lineage>
</organism>
<gene>
    <name evidence="6" type="ORF">DAI18_09175</name>
</gene>
<dbReference type="GO" id="GO:0005829">
    <property type="term" value="C:cytosol"/>
    <property type="evidence" value="ECO:0007669"/>
    <property type="project" value="TreeGrafter"/>
</dbReference>
<evidence type="ECO:0000256" key="2">
    <source>
        <dbReference type="ARBA" id="ARBA00023125"/>
    </source>
</evidence>
<dbReference type="PROSITE" id="PS50042">
    <property type="entry name" value="CNMP_BINDING_3"/>
    <property type="match status" value="1"/>
</dbReference>
<dbReference type="SMART" id="SM00419">
    <property type="entry name" value="HTH_CRP"/>
    <property type="match status" value="1"/>
</dbReference>
<dbReference type="PROSITE" id="PS51063">
    <property type="entry name" value="HTH_CRP_2"/>
    <property type="match status" value="1"/>
</dbReference>
<dbReference type="OrthoDB" id="190787at2"/>
<dbReference type="Pfam" id="PF13545">
    <property type="entry name" value="HTH_Crp_2"/>
    <property type="match status" value="1"/>
</dbReference>
<feature type="domain" description="HTH crp-type" evidence="5">
    <location>
        <begin position="156"/>
        <end position="224"/>
    </location>
</feature>
<keyword evidence="1" id="KW-0805">Transcription regulation</keyword>
<dbReference type="InterPro" id="IPR036390">
    <property type="entry name" value="WH_DNA-bd_sf"/>
</dbReference>
<dbReference type="PANTHER" id="PTHR24567:SF74">
    <property type="entry name" value="HTH-TYPE TRANSCRIPTIONAL REGULATOR ARCR"/>
    <property type="match status" value="1"/>
</dbReference>
<dbReference type="SMART" id="SM00100">
    <property type="entry name" value="cNMP"/>
    <property type="match status" value="1"/>
</dbReference>
<proteinExistence type="predicted"/>
<evidence type="ECO:0000256" key="3">
    <source>
        <dbReference type="ARBA" id="ARBA00023163"/>
    </source>
</evidence>
<dbReference type="SUPFAM" id="SSF51206">
    <property type="entry name" value="cAMP-binding domain-like"/>
    <property type="match status" value="1"/>
</dbReference>
<dbReference type="PANTHER" id="PTHR24567">
    <property type="entry name" value="CRP FAMILY TRANSCRIPTIONAL REGULATORY PROTEIN"/>
    <property type="match status" value="1"/>
</dbReference>